<accession>A0A1Y4T1C3</accession>
<organism evidence="3 4">
    <name type="scientific">Massilimicrobiota timonensis</name>
    <dbReference type="NCBI Taxonomy" id="1776392"/>
    <lineage>
        <taxon>Bacteria</taxon>
        <taxon>Bacillati</taxon>
        <taxon>Bacillota</taxon>
        <taxon>Erysipelotrichia</taxon>
        <taxon>Erysipelotrichales</taxon>
        <taxon>Erysipelotrichaceae</taxon>
        <taxon>Massilimicrobiota</taxon>
    </lineage>
</organism>
<dbReference type="InterPro" id="IPR024466">
    <property type="entry name" value="CHP02679_N"/>
</dbReference>
<evidence type="ECO:0000313" key="4">
    <source>
        <dbReference type="Proteomes" id="UP000195305"/>
    </source>
</evidence>
<evidence type="ECO:0000259" key="1">
    <source>
        <dbReference type="Pfam" id="PF09664"/>
    </source>
</evidence>
<keyword evidence="4" id="KW-1185">Reference proteome</keyword>
<dbReference type="Gene3D" id="3.40.1360.10">
    <property type="match status" value="1"/>
</dbReference>
<dbReference type="Pfam" id="PF09664">
    <property type="entry name" value="DUF2399"/>
    <property type="match status" value="1"/>
</dbReference>
<evidence type="ECO:0008006" key="5">
    <source>
        <dbReference type="Google" id="ProtNLM"/>
    </source>
</evidence>
<name>A0A1Y4T1C3_9FIRM</name>
<reference evidence="3 4" key="1">
    <citation type="journal article" date="2018" name="BMC Genomics">
        <title>Whole genome sequencing and function prediction of 133 gut anaerobes isolated from chicken caecum in pure cultures.</title>
        <authorList>
            <person name="Medvecky M."/>
            <person name="Cejkova D."/>
            <person name="Polansky O."/>
            <person name="Karasova D."/>
            <person name="Kubasova T."/>
            <person name="Cizek A."/>
            <person name="Rychlik I."/>
        </authorList>
    </citation>
    <scope>NUCLEOTIDE SEQUENCE [LARGE SCALE GENOMIC DNA]</scope>
    <source>
        <strain evidence="3 4">An13</strain>
    </source>
</reference>
<dbReference type="EMBL" id="NFLJ01000011">
    <property type="protein sequence ID" value="OUQ34991.1"/>
    <property type="molecule type" value="Genomic_DNA"/>
</dbReference>
<dbReference type="OrthoDB" id="1661308at2"/>
<gene>
    <name evidence="3" type="ORF">B5E75_04910</name>
</gene>
<dbReference type="Proteomes" id="UP000195305">
    <property type="component" value="Unassembled WGS sequence"/>
</dbReference>
<dbReference type="SUPFAM" id="SSF56726">
    <property type="entry name" value="DNA topoisomerase IV, alpha subunit"/>
    <property type="match status" value="1"/>
</dbReference>
<evidence type="ECO:0000259" key="2">
    <source>
        <dbReference type="Pfam" id="PF11796"/>
    </source>
</evidence>
<dbReference type="GO" id="GO:0003677">
    <property type="term" value="F:DNA binding"/>
    <property type="evidence" value="ECO:0007669"/>
    <property type="project" value="InterPro"/>
</dbReference>
<dbReference type="InterPro" id="IPR036078">
    <property type="entry name" value="Spo11/TopoVI_A_sf"/>
</dbReference>
<evidence type="ECO:0000313" key="3">
    <source>
        <dbReference type="EMBL" id="OUQ34991.1"/>
    </source>
</evidence>
<feature type="domain" description="DUF2399" evidence="1">
    <location>
        <begin position="261"/>
        <end position="410"/>
    </location>
</feature>
<dbReference type="RefSeq" id="WP_087357674.1">
    <property type="nucleotide sequence ID" value="NZ_AP031415.1"/>
</dbReference>
<dbReference type="AlphaFoldDB" id="A0A1Y4T1C3"/>
<dbReference type="GO" id="GO:0005694">
    <property type="term" value="C:chromosome"/>
    <property type="evidence" value="ECO:0007669"/>
    <property type="project" value="InterPro"/>
</dbReference>
<protein>
    <recommendedName>
        <fullName evidence="5">TIGR02679 family protein</fullName>
    </recommendedName>
</protein>
<proteinExistence type="predicted"/>
<dbReference type="InterPro" id="IPR024465">
    <property type="entry name" value="DUF2399"/>
</dbReference>
<sequence length="421" mass="49869">MSVEQELADYLNQSGFQRFVQAWIRQYQRLGHLGGKIVLENLTDDEKQCLGGLGWDLSQNRLELTYAQFLKKLKKTRYGEADFLKTLEILNQSLIYSRKEIKELKILAFDEFKENLFHIFQDTKSYAWLKTYLSTDRYVKRYFEQNQHMFQSVLENVCRALNQLPVYQLSFELLPVFSQNITKNPHYFDEDLPRELLLKGIVYDLYHEDMSLDSFKMIDVLYSAGILKDDLSNYCYICHIQPQKAYPSWQGFYEAYEPWNMNLYNINVMKDLFIPLDIFIFENPSVFRMMCNFIKHHKMDVGLVCSNGQINFCTYLLLDKLVDSGCSLYYAGDYDPEGLVIAEKLKQRYQDLHLFCYSVSLFEKIKIKQIDISSKRLQMLNQIKTDNLKIIAQAIQQEQAFGYQEGLIDVYQRELKKMKII</sequence>
<dbReference type="Pfam" id="PF11796">
    <property type="entry name" value="DUF3323"/>
    <property type="match status" value="1"/>
</dbReference>
<feature type="domain" description="Conserved hypothetical protein CHP02679 N terminus" evidence="2">
    <location>
        <begin position="33"/>
        <end position="239"/>
    </location>
</feature>
<dbReference type="CDD" id="cd00188">
    <property type="entry name" value="TOPRIM"/>
    <property type="match status" value="1"/>
</dbReference>
<comment type="caution">
    <text evidence="3">The sequence shown here is derived from an EMBL/GenBank/DDBJ whole genome shotgun (WGS) entry which is preliminary data.</text>
</comment>